<sequence>MQQTHLALLAAAEETHTELPIAPIWIGVGTFVILLVLLIVVLALGKGRPHS</sequence>
<keyword evidence="1" id="KW-1133">Transmembrane helix</keyword>
<dbReference type="RefSeq" id="WP_205120991.1">
    <property type="nucleotide sequence ID" value="NZ_JAFBCM010000001.1"/>
</dbReference>
<organism evidence="2 3">
    <name type="scientific">Tenggerimyces flavus</name>
    <dbReference type="NCBI Taxonomy" id="1708749"/>
    <lineage>
        <taxon>Bacteria</taxon>
        <taxon>Bacillati</taxon>
        <taxon>Actinomycetota</taxon>
        <taxon>Actinomycetes</taxon>
        <taxon>Propionibacteriales</taxon>
        <taxon>Nocardioidaceae</taxon>
        <taxon>Tenggerimyces</taxon>
    </lineage>
</organism>
<keyword evidence="1" id="KW-0472">Membrane</keyword>
<gene>
    <name evidence="2" type="ORF">ACFOUW_23430</name>
</gene>
<evidence type="ECO:0000256" key="1">
    <source>
        <dbReference type="SAM" id="Phobius"/>
    </source>
</evidence>
<dbReference type="Proteomes" id="UP001595699">
    <property type="component" value="Unassembled WGS sequence"/>
</dbReference>
<comment type="caution">
    <text evidence="2">The sequence shown here is derived from an EMBL/GenBank/DDBJ whole genome shotgun (WGS) entry which is preliminary data.</text>
</comment>
<dbReference type="EMBL" id="JBHRZH010000021">
    <property type="protein sequence ID" value="MFC3763810.1"/>
    <property type="molecule type" value="Genomic_DNA"/>
</dbReference>
<name>A0ABV7YI94_9ACTN</name>
<proteinExistence type="predicted"/>
<keyword evidence="1" id="KW-0812">Transmembrane</keyword>
<keyword evidence="3" id="KW-1185">Reference proteome</keyword>
<evidence type="ECO:0000313" key="3">
    <source>
        <dbReference type="Proteomes" id="UP001595699"/>
    </source>
</evidence>
<protein>
    <submittedName>
        <fullName evidence="2">Uncharacterized protein</fullName>
    </submittedName>
</protein>
<feature type="transmembrane region" description="Helical" evidence="1">
    <location>
        <begin position="24"/>
        <end position="45"/>
    </location>
</feature>
<accession>A0ABV7YI94</accession>
<evidence type="ECO:0000313" key="2">
    <source>
        <dbReference type="EMBL" id="MFC3763810.1"/>
    </source>
</evidence>
<reference evidence="3" key="1">
    <citation type="journal article" date="2019" name="Int. J. Syst. Evol. Microbiol.">
        <title>The Global Catalogue of Microorganisms (GCM) 10K type strain sequencing project: providing services to taxonomists for standard genome sequencing and annotation.</title>
        <authorList>
            <consortium name="The Broad Institute Genomics Platform"/>
            <consortium name="The Broad Institute Genome Sequencing Center for Infectious Disease"/>
            <person name="Wu L."/>
            <person name="Ma J."/>
        </authorList>
    </citation>
    <scope>NUCLEOTIDE SEQUENCE [LARGE SCALE GENOMIC DNA]</scope>
    <source>
        <strain evidence="3">CGMCC 4.7241</strain>
    </source>
</reference>